<comment type="caution">
    <text evidence="2">The sequence shown here is derived from an EMBL/GenBank/DDBJ whole genome shotgun (WGS) entry which is preliminary data.</text>
</comment>
<feature type="compositionally biased region" description="Low complexity" evidence="1">
    <location>
        <begin position="312"/>
        <end position="321"/>
    </location>
</feature>
<sequence length="443" mass="47136">MAGAAVPSIHLIVPTPDVSAGSADPDASTSVAISPAHAHRLATKGSVRGLFSGAAQTPYNTGQFDDIVRRVGPGSGSGSVTGRGWEVRLDGTDAGDGAADGMVLIRKKVKTRGRVDSVFSDVTNAAASASVSGPEKEGKDKWWNLTRGRKDTKEKEGGVLGFVRRGKSPALSPTLEFSQPAPGRAQRDAPMQTHLPGEPDCTLDMVDVPSVRGRGVMRAQRAGPSRLPRVPPPGPGSKQAPACVRLRVEPARSTSARLRRPTSPGVKAELVQLRIVRPAHVRSPLPATRPARPPSAGCTLSYCARRRRLRADASAPPSASRRSARGLRIPPPRSREAPACARALPGLPAERSRSLRRIRLGTSAVTPALDPEKTRLPDSRRRRRRRWSPRNAQHGALRGIRPSRSAGTCAARRVEPTEHTGRVTHTRVPKPAPNSAATPKHAT</sequence>
<feature type="region of interest" description="Disordered" evidence="1">
    <location>
        <begin position="164"/>
        <end position="189"/>
    </location>
</feature>
<evidence type="ECO:0000256" key="1">
    <source>
        <dbReference type="SAM" id="MobiDB-lite"/>
    </source>
</evidence>
<proteinExistence type="predicted"/>
<feature type="compositionally biased region" description="Basic and acidic residues" evidence="1">
    <location>
        <begin position="412"/>
        <end position="421"/>
    </location>
</feature>
<protein>
    <submittedName>
        <fullName evidence="2">Uncharacterized protein</fullName>
    </submittedName>
</protein>
<gene>
    <name evidence="2" type="ORF">B0H15DRAFT_963566</name>
</gene>
<accession>A0AAD6TTA0</accession>
<dbReference type="EMBL" id="JARJCN010000112">
    <property type="protein sequence ID" value="KAJ7073516.1"/>
    <property type="molecule type" value="Genomic_DNA"/>
</dbReference>
<feature type="region of interest" description="Disordered" evidence="1">
    <location>
        <begin position="219"/>
        <end position="240"/>
    </location>
</feature>
<feature type="compositionally biased region" description="Basic and acidic residues" evidence="1">
    <location>
        <begin position="370"/>
        <end position="379"/>
    </location>
</feature>
<feature type="region of interest" description="Disordered" evidence="1">
    <location>
        <begin position="309"/>
        <end position="443"/>
    </location>
</feature>
<organism evidence="2 3">
    <name type="scientific">Mycena belliarum</name>
    <dbReference type="NCBI Taxonomy" id="1033014"/>
    <lineage>
        <taxon>Eukaryota</taxon>
        <taxon>Fungi</taxon>
        <taxon>Dikarya</taxon>
        <taxon>Basidiomycota</taxon>
        <taxon>Agaricomycotina</taxon>
        <taxon>Agaricomycetes</taxon>
        <taxon>Agaricomycetidae</taxon>
        <taxon>Agaricales</taxon>
        <taxon>Marasmiineae</taxon>
        <taxon>Mycenaceae</taxon>
        <taxon>Mycena</taxon>
    </lineage>
</organism>
<keyword evidence="3" id="KW-1185">Reference proteome</keyword>
<reference evidence="2" key="1">
    <citation type="submission" date="2023-03" db="EMBL/GenBank/DDBJ databases">
        <title>Massive genome expansion in bonnet fungi (Mycena s.s.) driven by repeated elements and novel gene families across ecological guilds.</title>
        <authorList>
            <consortium name="Lawrence Berkeley National Laboratory"/>
            <person name="Harder C.B."/>
            <person name="Miyauchi S."/>
            <person name="Viragh M."/>
            <person name="Kuo A."/>
            <person name="Thoen E."/>
            <person name="Andreopoulos B."/>
            <person name="Lu D."/>
            <person name="Skrede I."/>
            <person name="Drula E."/>
            <person name="Henrissat B."/>
            <person name="Morin E."/>
            <person name="Kohler A."/>
            <person name="Barry K."/>
            <person name="LaButti K."/>
            <person name="Morin E."/>
            <person name="Salamov A."/>
            <person name="Lipzen A."/>
            <person name="Mereny Z."/>
            <person name="Hegedus B."/>
            <person name="Baldrian P."/>
            <person name="Stursova M."/>
            <person name="Weitz H."/>
            <person name="Taylor A."/>
            <person name="Grigoriev I.V."/>
            <person name="Nagy L.G."/>
            <person name="Martin F."/>
            <person name="Kauserud H."/>
        </authorList>
    </citation>
    <scope>NUCLEOTIDE SEQUENCE</scope>
    <source>
        <strain evidence="2">CBHHK173m</strain>
    </source>
</reference>
<evidence type="ECO:0000313" key="2">
    <source>
        <dbReference type="EMBL" id="KAJ7073516.1"/>
    </source>
</evidence>
<dbReference type="AlphaFoldDB" id="A0AAD6TTA0"/>
<name>A0AAD6TTA0_9AGAR</name>
<dbReference type="Proteomes" id="UP001222325">
    <property type="component" value="Unassembled WGS sequence"/>
</dbReference>
<evidence type="ECO:0000313" key="3">
    <source>
        <dbReference type="Proteomes" id="UP001222325"/>
    </source>
</evidence>